<sequence>MQTLPDYHWRIGYSSNEHNPILDFYIPALERSVQYDRKSGFFNSRILSKVAQGLGAMLDNNGKMRLIMGCQFSQQDLEAIKQGYKLRDALTNRLDAELTSPETFVELKHFEILSWLIQNEYLDIKIAIPLQKNGVPEFSPTQINPQQIFHEKVGIFTDADNNQLVFLGSNNESLSGWEQNVESFHVYCSWEEGRDLERVSEEVFRFEQLWNNFAPNVQTFDVPEAVRQKILRYTPNTKPTWNQKIEFDTRPLPNTQTANQQQITNEEKQQWDILLNLPNHEGSLDFCLKTIPITPWLHQIKILRHVANKFPHSFLIADEVGLGKTIETGLILRYLLITQKVKRVLVLSPASVQTQWQEELREKFNLHFWNYSKSRFQDCYGKTENHETFTNPWDSKNLVLASSHLIRRQERMEELLAATPWDLVILDEAHHARRKTPQARKDNPNRLLTLMQQLRETGKAKSLILLSATPMQIDPIEVFDLLHLFGLKGHWQYGDNFCNYFASLGDEPNANLLDFWQQMCYDYFRYGGTPCPRFQQYLKEKDRVLAYQLQDTWEKGKKIANHKSTLTNKPFLNTSRQYLTINTPLKDYMFRHTRDTLREYYQRGMLEQEVPTREVQDHAINLEPSREIPLYRAVSDYVRDFYRLAQKQERKALGFLMTLYRKRLTSSFYAIRQSLQRRLEGISVTEDDLLELDEVDDAVISGLESYLAEPVDPKEIEYLEELLRQFENTGEDSKLSFLISLLSQEFLNRESILIFTQYTDTMDYLRESLQQLYGTQLGCYSGRGGEIYEDQKWRIVPKEEIKRSFRDREIKLLICTESASEGLNLQTCGVLINYDLPWNPMRVEQRIGRLDRIGQQYSTVRIHNLYYDGTVEAKVYRRLRDRINLFQNVVGHVQPILAEVPTFIEKAVMSADPQEEDVLMAEFEQNFKNVQMEMDVDDLITRDVDADLAEVQKPLPTSPISPKGIEQLMTTSQVLASQGVEWIDRGDKTWQVKDSNNTYQVTFYPEVFAEDSSLRFMNFGDPLFEEFLTRINR</sequence>
<evidence type="ECO:0000256" key="2">
    <source>
        <dbReference type="ARBA" id="ARBA00022801"/>
    </source>
</evidence>
<dbReference type="PANTHER" id="PTHR45766:SF6">
    <property type="entry name" value="SWI_SNF-RELATED MATRIX-ASSOCIATED ACTIN-DEPENDENT REGULATOR OF CHROMATIN SUBFAMILY A-LIKE PROTEIN 1"/>
    <property type="match status" value="1"/>
</dbReference>
<dbReference type="Pfam" id="PF00271">
    <property type="entry name" value="Helicase_C"/>
    <property type="match status" value="1"/>
</dbReference>
<evidence type="ECO:0000256" key="3">
    <source>
        <dbReference type="ARBA" id="ARBA00022806"/>
    </source>
</evidence>
<proteinExistence type="predicted"/>
<protein>
    <submittedName>
        <fullName evidence="7">DEAD/DEAH box helicase</fullName>
    </submittedName>
</protein>
<reference evidence="7" key="1">
    <citation type="submission" date="2019-08" db="EMBL/GenBank/DDBJ databases">
        <title>Carotenoids and Carotenoid Binding Proteins in the Halophilic Cyanobacterium Euhalothece sp. ZM00.</title>
        <authorList>
            <person name="Cho S.M."/>
            <person name="Song J.Y."/>
            <person name="Park Y.-I."/>
        </authorList>
    </citation>
    <scope>NUCLEOTIDE SEQUENCE [LARGE SCALE GENOMIC DNA]</scope>
    <source>
        <strain evidence="7">Z-M001</strain>
        <plasmid evidence="7">pEu3</plasmid>
    </source>
</reference>
<keyword evidence="2" id="KW-0378">Hydrolase</keyword>
<dbReference type="RefSeq" id="WP_146297628.1">
    <property type="nucleotide sequence ID" value="NZ_CP042329.1"/>
</dbReference>
<keyword evidence="7" id="KW-0614">Plasmid</keyword>
<keyword evidence="3 7" id="KW-0347">Helicase</keyword>
<dbReference type="PROSITE" id="PS51194">
    <property type="entry name" value="HELICASE_CTER"/>
    <property type="match status" value="1"/>
</dbReference>
<dbReference type="GO" id="GO:0016787">
    <property type="term" value="F:hydrolase activity"/>
    <property type="evidence" value="ECO:0007669"/>
    <property type="project" value="UniProtKB-KW"/>
</dbReference>
<dbReference type="InterPro" id="IPR014001">
    <property type="entry name" value="Helicase_ATP-bd"/>
</dbReference>
<dbReference type="InterPro" id="IPR057342">
    <property type="entry name" value="DEXDc_RapA"/>
</dbReference>
<evidence type="ECO:0000313" key="7">
    <source>
        <dbReference type="EMBL" id="QDZ41674.1"/>
    </source>
</evidence>
<evidence type="ECO:0000259" key="5">
    <source>
        <dbReference type="PROSITE" id="PS51192"/>
    </source>
</evidence>
<keyword evidence="1" id="KW-0547">Nucleotide-binding</keyword>
<dbReference type="Gene3D" id="3.30.870.10">
    <property type="entry name" value="Endonuclease Chain A"/>
    <property type="match status" value="1"/>
</dbReference>
<evidence type="ECO:0000313" key="8">
    <source>
        <dbReference type="Proteomes" id="UP000318453"/>
    </source>
</evidence>
<organism evidence="7 8">
    <name type="scientific">Euhalothece natronophila Z-M001</name>
    <dbReference type="NCBI Taxonomy" id="522448"/>
    <lineage>
        <taxon>Bacteria</taxon>
        <taxon>Bacillati</taxon>
        <taxon>Cyanobacteriota</taxon>
        <taxon>Cyanophyceae</taxon>
        <taxon>Oscillatoriophycideae</taxon>
        <taxon>Chroococcales</taxon>
        <taxon>Halothecacae</taxon>
        <taxon>Halothece cluster</taxon>
        <taxon>Euhalothece</taxon>
    </lineage>
</organism>
<dbReference type="Gene3D" id="3.40.50.10810">
    <property type="entry name" value="Tandem AAA-ATPase domain"/>
    <property type="match status" value="1"/>
</dbReference>
<dbReference type="SMART" id="SM00487">
    <property type="entry name" value="DEXDc"/>
    <property type="match status" value="1"/>
</dbReference>
<dbReference type="CDD" id="cd18011">
    <property type="entry name" value="DEXDc_RapA"/>
    <property type="match status" value="1"/>
</dbReference>
<gene>
    <name evidence="7" type="ORF">FRE64_17050</name>
</gene>
<name>A0A5B8NRG9_9CHRO</name>
<dbReference type="OrthoDB" id="9814088at2"/>
<evidence type="ECO:0000259" key="6">
    <source>
        <dbReference type="PROSITE" id="PS51194"/>
    </source>
</evidence>
<dbReference type="InterPro" id="IPR027417">
    <property type="entry name" value="P-loop_NTPase"/>
</dbReference>
<dbReference type="InterPro" id="IPR000330">
    <property type="entry name" value="SNF2_N"/>
</dbReference>
<accession>A0A5B8NRG9</accession>
<evidence type="ECO:0000256" key="4">
    <source>
        <dbReference type="ARBA" id="ARBA00022840"/>
    </source>
</evidence>
<dbReference type="AlphaFoldDB" id="A0A5B8NRG9"/>
<dbReference type="KEGG" id="enn:FRE64_17050"/>
<dbReference type="GO" id="GO:0005524">
    <property type="term" value="F:ATP binding"/>
    <property type="evidence" value="ECO:0007669"/>
    <property type="project" value="UniProtKB-KW"/>
</dbReference>
<dbReference type="Pfam" id="PF00176">
    <property type="entry name" value="SNF2-rel_dom"/>
    <property type="match status" value="1"/>
</dbReference>
<dbReference type="InterPro" id="IPR001650">
    <property type="entry name" value="Helicase_C-like"/>
</dbReference>
<dbReference type="SUPFAM" id="SSF52540">
    <property type="entry name" value="P-loop containing nucleoside triphosphate hydrolases"/>
    <property type="match status" value="2"/>
</dbReference>
<dbReference type="CDD" id="cd18793">
    <property type="entry name" value="SF2_C_SNF"/>
    <property type="match status" value="1"/>
</dbReference>
<dbReference type="Proteomes" id="UP000318453">
    <property type="component" value="Plasmid pEu3"/>
</dbReference>
<feature type="domain" description="Helicase ATP-binding" evidence="5">
    <location>
        <begin position="305"/>
        <end position="488"/>
    </location>
</feature>
<dbReference type="EMBL" id="CP042329">
    <property type="protein sequence ID" value="QDZ41674.1"/>
    <property type="molecule type" value="Genomic_DNA"/>
</dbReference>
<dbReference type="SMART" id="SM00490">
    <property type="entry name" value="HELICc"/>
    <property type="match status" value="1"/>
</dbReference>
<dbReference type="InterPro" id="IPR038718">
    <property type="entry name" value="SNF2-like_sf"/>
</dbReference>
<dbReference type="GO" id="GO:0004386">
    <property type="term" value="F:helicase activity"/>
    <property type="evidence" value="ECO:0007669"/>
    <property type="project" value="UniProtKB-KW"/>
</dbReference>
<dbReference type="InterPro" id="IPR049730">
    <property type="entry name" value="SNF2/RAD54-like_C"/>
</dbReference>
<keyword evidence="8" id="KW-1185">Reference proteome</keyword>
<dbReference type="PANTHER" id="PTHR45766">
    <property type="entry name" value="DNA ANNEALING HELICASE AND ENDONUCLEASE ZRANB3 FAMILY MEMBER"/>
    <property type="match status" value="1"/>
</dbReference>
<geneLocation type="plasmid" evidence="8">
    <name>peu3</name>
</geneLocation>
<dbReference type="CDD" id="cd09179">
    <property type="entry name" value="PLDc_N_DEXD_a"/>
    <property type="match status" value="1"/>
</dbReference>
<feature type="domain" description="Helicase C-terminal" evidence="6">
    <location>
        <begin position="741"/>
        <end position="897"/>
    </location>
</feature>
<evidence type="ECO:0000256" key="1">
    <source>
        <dbReference type="ARBA" id="ARBA00022741"/>
    </source>
</evidence>
<dbReference type="PROSITE" id="PS51192">
    <property type="entry name" value="HELICASE_ATP_BIND_1"/>
    <property type="match status" value="1"/>
</dbReference>
<keyword evidence="4" id="KW-0067">ATP-binding</keyword>
<dbReference type="Gene3D" id="3.40.50.300">
    <property type="entry name" value="P-loop containing nucleotide triphosphate hydrolases"/>
    <property type="match status" value="1"/>
</dbReference>